<gene>
    <name evidence="1" type="ORF">SAMN05421541_12848</name>
</gene>
<sequence>MSIPLRWRLLDLETGATLTECVDVDGLFTDRVFPVEPVYERYTLLNCAPSGPLVAAINGTGPTWFGNFAVEGAHVPGRPLSRAFG</sequence>
<protein>
    <submittedName>
        <fullName evidence="1">Uncharacterized protein</fullName>
    </submittedName>
</protein>
<evidence type="ECO:0000313" key="2">
    <source>
        <dbReference type="Proteomes" id="UP000199645"/>
    </source>
</evidence>
<keyword evidence="2" id="KW-1185">Reference proteome</keyword>
<dbReference type="RefSeq" id="WP_177320146.1">
    <property type="nucleotide sequence ID" value="NZ_BOMT01000023.1"/>
</dbReference>
<organism evidence="1 2">
    <name type="scientific">Actinoplanes philippinensis</name>
    <dbReference type="NCBI Taxonomy" id="35752"/>
    <lineage>
        <taxon>Bacteria</taxon>
        <taxon>Bacillati</taxon>
        <taxon>Actinomycetota</taxon>
        <taxon>Actinomycetes</taxon>
        <taxon>Micromonosporales</taxon>
        <taxon>Micromonosporaceae</taxon>
        <taxon>Actinoplanes</taxon>
    </lineage>
</organism>
<accession>A0A1I2MEU3</accession>
<proteinExistence type="predicted"/>
<reference evidence="1 2" key="1">
    <citation type="submission" date="2016-10" db="EMBL/GenBank/DDBJ databases">
        <authorList>
            <person name="de Groot N.N."/>
        </authorList>
    </citation>
    <scope>NUCLEOTIDE SEQUENCE [LARGE SCALE GENOMIC DNA]</scope>
    <source>
        <strain evidence="1 2">DSM 43019</strain>
    </source>
</reference>
<dbReference type="EMBL" id="FONV01000028">
    <property type="protein sequence ID" value="SFF89289.1"/>
    <property type="molecule type" value="Genomic_DNA"/>
</dbReference>
<dbReference type="AlphaFoldDB" id="A0A1I2MEU3"/>
<dbReference type="STRING" id="35752.SAMN05421541_12848"/>
<dbReference type="Proteomes" id="UP000199645">
    <property type="component" value="Unassembled WGS sequence"/>
</dbReference>
<name>A0A1I2MEU3_9ACTN</name>
<evidence type="ECO:0000313" key="1">
    <source>
        <dbReference type="EMBL" id="SFF89289.1"/>
    </source>
</evidence>